<keyword evidence="5" id="KW-0805">Transcription regulation</keyword>
<dbReference type="GO" id="GO:0045944">
    <property type="term" value="P:positive regulation of transcription by RNA polymerase II"/>
    <property type="evidence" value="ECO:0007669"/>
    <property type="project" value="TreeGrafter"/>
</dbReference>
<feature type="compositionally biased region" description="Polar residues" evidence="9">
    <location>
        <begin position="287"/>
        <end position="318"/>
    </location>
</feature>
<dbReference type="STRING" id="174720.A0A0N5BGB1"/>
<protein>
    <submittedName>
        <fullName evidence="12">GATA-type domain-containing protein</fullName>
    </submittedName>
</protein>
<dbReference type="Gene3D" id="3.30.50.10">
    <property type="entry name" value="Erythroid Transcription Factor GATA-1, subunit A"/>
    <property type="match status" value="1"/>
</dbReference>
<dbReference type="InterPro" id="IPR000679">
    <property type="entry name" value="Znf_GATA"/>
</dbReference>
<evidence type="ECO:0000256" key="1">
    <source>
        <dbReference type="ARBA" id="ARBA00004123"/>
    </source>
</evidence>
<keyword evidence="6" id="KW-0804">Transcription</keyword>
<keyword evidence="11" id="KW-1185">Reference proteome</keyword>
<dbReference type="GO" id="GO:0008270">
    <property type="term" value="F:zinc ion binding"/>
    <property type="evidence" value="ECO:0007669"/>
    <property type="project" value="UniProtKB-KW"/>
</dbReference>
<organism evidence="11 12">
    <name type="scientific">Strongyloides papillosus</name>
    <name type="common">Intestinal threadworm</name>
    <dbReference type="NCBI Taxonomy" id="174720"/>
    <lineage>
        <taxon>Eukaryota</taxon>
        <taxon>Metazoa</taxon>
        <taxon>Ecdysozoa</taxon>
        <taxon>Nematoda</taxon>
        <taxon>Chromadorea</taxon>
        <taxon>Rhabditida</taxon>
        <taxon>Tylenchina</taxon>
        <taxon>Panagrolaimomorpha</taxon>
        <taxon>Strongyloidoidea</taxon>
        <taxon>Strongyloididae</taxon>
        <taxon>Strongyloides</taxon>
    </lineage>
</organism>
<evidence type="ECO:0000256" key="7">
    <source>
        <dbReference type="ARBA" id="ARBA00023242"/>
    </source>
</evidence>
<dbReference type="GO" id="GO:0045165">
    <property type="term" value="P:cell fate commitment"/>
    <property type="evidence" value="ECO:0007669"/>
    <property type="project" value="TreeGrafter"/>
</dbReference>
<evidence type="ECO:0000256" key="5">
    <source>
        <dbReference type="ARBA" id="ARBA00023015"/>
    </source>
</evidence>
<proteinExistence type="predicted"/>
<dbReference type="AlphaFoldDB" id="A0A0N5BGB1"/>
<dbReference type="Pfam" id="PF00320">
    <property type="entry name" value="GATA"/>
    <property type="match status" value="1"/>
</dbReference>
<evidence type="ECO:0000256" key="6">
    <source>
        <dbReference type="ARBA" id="ARBA00023163"/>
    </source>
</evidence>
<dbReference type="PROSITE" id="PS50114">
    <property type="entry name" value="GATA_ZN_FINGER_2"/>
    <property type="match status" value="1"/>
</dbReference>
<feature type="domain" description="GATA-type" evidence="10">
    <location>
        <begin position="319"/>
        <end position="373"/>
    </location>
</feature>
<accession>A0A0N5BGB1</accession>
<dbReference type="PANTHER" id="PTHR10071">
    <property type="entry name" value="TRANSCRIPTION FACTOR GATA FAMILY MEMBER"/>
    <property type="match status" value="1"/>
</dbReference>
<dbReference type="SMART" id="SM00401">
    <property type="entry name" value="ZnF_GATA"/>
    <property type="match status" value="1"/>
</dbReference>
<evidence type="ECO:0000259" key="10">
    <source>
        <dbReference type="PROSITE" id="PS50114"/>
    </source>
</evidence>
<keyword evidence="2" id="KW-0479">Metal-binding</keyword>
<evidence type="ECO:0000256" key="2">
    <source>
        <dbReference type="ARBA" id="ARBA00022723"/>
    </source>
</evidence>
<dbReference type="FunFam" id="3.30.50.10:FF:000002">
    <property type="entry name" value="Gata transcription factor gatad"/>
    <property type="match status" value="1"/>
</dbReference>
<dbReference type="InterPro" id="IPR013088">
    <property type="entry name" value="Znf_NHR/GATA"/>
</dbReference>
<dbReference type="GO" id="GO:0000978">
    <property type="term" value="F:RNA polymerase II cis-regulatory region sequence-specific DNA binding"/>
    <property type="evidence" value="ECO:0007669"/>
    <property type="project" value="TreeGrafter"/>
</dbReference>
<dbReference type="GO" id="GO:0000981">
    <property type="term" value="F:DNA-binding transcription factor activity, RNA polymerase II-specific"/>
    <property type="evidence" value="ECO:0007669"/>
    <property type="project" value="TreeGrafter"/>
</dbReference>
<dbReference type="PANTHER" id="PTHR10071:SF281">
    <property type="entry name" value="BOX A-BINDING FACTOR-RELATED"/>
    <property type="match status" value="1"/>
</dbReference>
<dbReference type="PRINTS" id="PR00619">
    <property type="entry name" value="GATAZNFINGER"/>
</dbReference>
<dbReference type="InterPro" id="IPR039355">
    <property type="entry name" value="Transcription_factor_GATA"/>
</dbReference>
<evidence type="ECO:0000313" key="12">
    <source>
        <dbReference type="WBParaSite" id="SPAL_0000501900.1"/>
    </source>
</evidence>
<dbReference type="GO" id="GO:0000122">
    <property type="term" value="P:negative regulation of transcription by RNA polymerase II"/>
    <property type="evidence" value="ECO:0007669"/>
    <property type="project" value="TreeGrafter"/>
</dbReference>
<sequence>MEESSNSRTTITLKDPSSRGINISTQNLISENLLPSLETIRTSGVTLTNMQTVVDTTSQNMISQSITSIGNAASSGRTDMLLSTNSLNPSLSNELNSQIVAPVYGDSSQLQHYNINLNQFQTDQCLMPIIQQNSTGHSTIPNGLNSYNSFGAFANSAGYQNDFRTPSSQPILSASLQNQFNQVQLQPYSYNDQYISTVPHQYTNNHIYNIDHPQARYISHLDNTYYHDGQGSFINQHQIIAPQMTNKECLKCGATFDYTTSEDGKLCIGCSTNEINSNKMINMNNIPQQQSGNQIPINDSAEGSSKKTFQKKTVTSSQKRQDMKCNNCGGSNTTLWRRNADGHPVCNACGLYYKLHGVQRPLSMKKDGDTQKRKRKPKTNNPESVRKGRQDVGQQLQGLHQNGTHQQNHVIYTNQPSFNQPPQNTVSYQISPSGIDNSYDSSSFNIDHYSQMPIQNQMEGPYIGIENQNVSQNDVTLSKQEYITGYGITTNTVIQPPMVQQQQHKEEINNENKGEQILVKNEHMINSNDANENECIASEFLRPRVQQPTTVPESVEPIKVENLPESYHNTDNEENALPNIEGTDSKEKESLQKNGNNDDNLSIKMEENSH</sequence>
<keyword evidence="7" id="KW-0539">Nucleus</keyword>
<dbReference type="SUPFAM" id="SSF57716">
    <property type="entry name" value="Glucocorticoid receptor-like (DNA-binding domain)"/>
    <property type="match status" value="1"/>
</dbReference>
<keyword evidence="3 8" id="KW-0863">Zinc-finger</keyword>
<evidence type="ECO:0000313" key="11">
    <source>
        <dbReference type="Proteomes" id="UP000046392"/>
    </source>
</evidence>
<feature type="region of interest" description="Disordered" evidence="9">
    <location>
        <begin position="362"/>
        <end position="391"/>
    </location>
</feature>
<evidence type="ECO:0000256" key="3">
    <source>
        <dbReference type="ARBA" id="ARBA00022771"/>
    </source>
</evidence>
<evidence type="ECO:0000256" key="8">
    <source>
        <dbReference type="PROSITE-ProRule" id="PRU00094"/>
    </source>
</evidence>
<dbReference type="CDD" id="cd00202">
    <property type="entry name" value="ZnF_GATA"/>
    <property type="match status" value="1"/>
</dbReference>
<evidence type="ECO:0000256" key="9">
    <source>
        <dbReference type="SAM" id="MobiDB-lite"/>
    </source>
</evidence>
<dbReference type="Proteomes" id="UP000046392">
    <property type="component" value="Unplaced"/>
</dbReference>
<reference evidence="12" key="1">
    <citation type="submission" date="2017-02" db="UniProtKB">
        <authorList>
            <consortium name="WormBaseParasite"/>
        </authorList>
    </citation>
    <scope>IDENTIFICATION</scope>
</reference>
<keyword evidence="4" id="KW-0862">Zinc</keyword>
<comment type="subcellular location">
    <subcellularLocation>
        <location evidence="1">Nucleus</location>
    </subcellularLocation>
</comment>
<dbReference type="PROSITE" id="PS00344">
    <property type="entry name" value="GATA_ZN_FINGER_1"/>
    <property type="match status" value="1"/>
</dbReference>
<dbReference type="WBParaSite" id="SPAL_0000501900.1">
    <property type="protein sequence ID" value="SPAL_0000501900.1"/>
    <property type="gene ID" value="SPAL_0000501900"/>
</dbReference>
<dbReference type="GO" id="GO:0005634">
    <property type="term" value="C:nucleus"/>
    <property type="evidence" value="ECO:0007669"/>
    <property type="project" value="UniProtKB-SubCell"/>
</dbReference>
<name>A0A0N5BGB1_STREA</name>
<feature type="region of interest" description="Disordered" evidence="9">
    <location>
        <begin position="546"/>
        <end position="610"/>
    </location>
</feature>
<evidence type="ECO:0000256" key="4">
    <source>
        <dbReference type="ARBA" id="ARBA00022833"/>
    </source>
</evidence>
<feature type="region of interest" description="Disordered" evidence="9">
    <location>
        <begin position="287"/>
        <end position="323"/>
    </location>
</feature>